<comment type="caution">
    <text evidence="1">The sequence shown here is derived from an EMBL/GenBank/DDBJ whole genome shotgun (WGS) entry which is preliminary data.</text>
</comment>
<dbReference type="OrthoDB" id="129639at2759"/>
<proteinExistence type="predicted"/>
<evidence type="ECO:0000313" key="2">
    <source>
        <dbReference type="Proteomes" id="UP000435112"/>
    </source>
</evidence>
<dbReference type="AlphaFoldDB" id="A0A6A3HUB0"/>
<name>A0A6A3HUB0_9STRA</name>
<gene>
    <name evidence="1" type="ORF">PR002_g26143</name>
</gene>
<dbReference type="EMBL" id="QXFU01003665">
    <property type="protein sequence ID" value="KAE8973630.1"/>
    <property type="molecule type" value="Genomic_DNA"/>
</dbReference>
<evidence type="ECO:0000313" key="1">
    <source>
        <dbReference type="EMBL" id="KAE8973630.1"/>
    </source>
</evidence>
<accession>A0A6A3HUB0</accession>
<reference evidence="1 2" key="1">
    <citation type="submission" date="2018-09" db="EMBL/GenBank/DDBJ databases">
        <title>Genomic investigation of the strawberry pathogen Phytophthora fragariae indicates pathogenicity is determined by transcriptional variation in three key races.</title>
        <authorList>
            <person name="Adams T.M."/>
            <person name="Armitage A.D."/>
            <person name="Sobczyk M.K."/>
            <person name="Bates H.J."/>
            <person name="Dunwell J.M."/>
            <person name="Nellist C.F."/>
            <person name="Harrison R.J."/>
        </authorList>
    </citation>
    <scope>NUCLEOTIDE SEQUENCE [LARGE SCALE GENOMIC DNA]</scope>
    <source>
        <strain evidence="1 2">SCRP324</strain>
    </source>
</reference>
<protein>
    <submittedName>
        <fullName evidence="1">Uncharacterized protein</fullName>
    </submittedName>
</protein>
<organism evidence="1 2">
    <name type="scientific">Phytophthora rubi</name>
    <dbReference type="NCBI Taxonomy" id="129364"/>
    <lineage>
        <taxon>Eukaryota</taxon>
        <taxon>Sar</taxon>
        <taxon>Stramenopiles</taxon>
        <taxon>Oomycota</taxon>
        <taxon>Peronosporomycetes</taxon>
        <taxon>Peronosporales</taxon>
        <taxon>Peronosporaceae</taxon>
        <taxon>Phytophthora</taxon>
    </lineage>
</organism>
<sequence>MCSALVLARTTKKLAIDFEIIAWNHNRENWWKWLAYGLFSKRARDRSSLSTLIITDVGRLTAADVRAFTSVLTSEHPEETLCGTPRGLIEERDATLARGAPIRCDFDEDGQPVVNSRLLTLDTSIEIVRTFSDDGTSEWVDVLIAGLGRCQVQRCDLDFHGETCARGHPKGIKSLTISFQSDNVSNVAMVPFLESIGSSLTALTLDGPRRMDTGRMDENAIIQSCPNLLELTLLRELIEVQLDFREYRAAKTPIPKLTFSWFNLPKLAAYLSDPENPLTKCVRRLRVSLLRCFVPVADLESGNASNFPYYVNAVVKMLEKNERLEYLSVDSPYIRFVSDIKRFHLKPIHRQRKPLQRKCMLAFLSVLESRAPTEQTKKKKKNENSETVLGQIDQHVVVNIFSFAAPPVLREVYFESPQRVVFDDGPQGQRRVQGRHGQFLQDQQAQLAPPALHGEQEQGN</sequence>
<dbReference type="Proteomes" id="UP000435112">
    <property type="component" value="Unassembled WGS sequence"/>
</dbReference>